<feature type="domain" description="Microcystin LR degradation protein MlrC C-terminal" evidence="1">
    <location>
        <begin position="322"/>
        <end position="490"/>
    </location>
</feature>
<accession>A0ABP9F7E8</accession>
<reference evidence="4" key="1">
    <citation type="journal article" date="2019" name="Int. J. Syst. Evol. Microbiol.">
        <title>The Global Catalogue of Microorganisms (GCM) 10K type strain sequencing project: providing services to taxonomists for standard genome sequencing and annotation.</title>
        <authorList>
            <consortium name="The Broad Institute Genomics Platform"/>
            <consortium name="The Broad Institute Genome Sequencing Center for Infectious Disease"/>
            <person name="Wu L."/>
            <person name="Ma J."/>
        </authorList>
    </citation>
    <scope>NUCLEOTIDE SEQUENCE [LARGE SCALE GENOMIC DNA]</scope>
    <source>
        <strain evidence="4">JCM 19125</strain>
    </source>
</reference>
<dbReference type="InterPro" id="IPR015995">
    <property type="entry name" value="MlrC_N"/>
</dbReference>
<protein>
    <submittedName>
        <fullName evidence="3">M81 family metallopeptidase</fullName>
    </submittedName>
</protein>
<dbReference type="Pfam" id="PF07364">
    <property type="entry name" value="DUF1485"/>
    <property type="match status" value="1"/>
</dbReference>
<dbReference type="Proteomes" id="UP001501521">
    <property type="component" value="Unassembled WGS sequence"/>
</dbReference>
<dbReference type="Pfam" id="PF07171">
    <property type="entry name" value="MlrC_C"/>
    <property type="match status" value="1"/>
</dbReference>
<organism evidence="3 4">
    <name type="scientific">Tessaracoccus lubricantis</name>
    <dbReference type="NCBI Taxonomy" id="545543"/>
    <lineage>
        <taxon>Bacteria</taxon>
        <taxon>Bacillati</taxon>
        <taxon>Actinomycetota</taxon>
        <taxon>Actinomycetes</taxon>
        <taxon>Propionibacteriales</taxon>
        <taxon>Propionibacteriaceae</taxon>
        <taxon>Tessaracoccus</taxon>
    </lineage>
</organism>
<dbReference type="RefSeq" id="WP_345580484.1">
    <property type="nucleotide sequence ID" value="NZ_BAABLV010000019.1"/>
</dbReference>
<evidence type="ECO:0000259" key="2">
    <source>
        <dbReference type="Pfam" id="PF07364"/>
    </source>
</evidence>
<sequence length="518" mass="55505">MRQASEIWAEPLPPVAPTGIASAKVGVGGIAIESSTFSRHVATLADFAHRRGEELLAYHPFLREGERLREAADWVPLLHGRSLPGGPVAQDAYLTMRDELVERIREEGPFDGFLLDIHGAMSVVGMIDAEGDLARAVRTALGPDTLVSASMDLHGNVSREFLKQVDLVTCYRMAPHEDEVNTRERAARNLLARLRADGGQDPEARRPLKAWVRVPILLPGEKTSTRVEPAKSLYQLVPQVEGRDGVLDAAIWVGYAWADEPRCHAVVVVTGDDERAVCAGARQLAEAFWAVRDEFEFVGPTATFSEAIDAALQPGAKRPHVVSDSGDNPTAGGAGDSSWSLAQLLADARLADDGLTVIHASINDAAAVAAAEAAGVGARVQLQVGGHVDEAAAPVQLDGVVRAVVRGDTVGGTQVVIQQGAVHAIISERRKPFHHIADFTRLGLDPRAADIIIVKIGYLEPELHDLAEGWTLALTPGGVDQDLERLGHRRLLPGTWPFDTTGPHPTFDPELTRGAVAC</sequence>
<evidence type="ECO:0000313" key="3">
    <source>
        <dbReference type="EMBL" id="GAA4896063.1"/>
    </source>
</evidence>
<dbReference type="InterPro" id="IPR009197">
    <property type="entry name" value="MlrC"/>
</dbReference>
<dbReference type="InterPro" id="IPR010799">
    <property type="entry name" value="MlrC_C"/>
</dbReference>
<comment type="caution">
    <text evidence="3">The sequence shown here is derived from an EMBL/GenBank/DDBJ whole genome shotgun (WGS) entry which is preliminary data.</text>
</comment>
<evidence type="ECO:0000313" key="4">
    <source>
        <dbReference type="Proteomes" id="UP001501521"/>
    </source>
</evidence>
<keyword evidence="4" id="KW-1185">Reference proteome</keyword>
<gene>
    <name evidence="3" type="ORF">GCM10025789_12170</name>
</gene>
<dbReference type="EMBL" id="BAABLV010000019">
    <property type="protein sequence ID" value="GAA4896063.1"/>
    <property type="molecule type" value="Genomic_DNA"/>
</dbReference>
<evidence type="ECO:0000259" key="1">
    <source>
        <dbReference type="Pfam" id="PF07171"/>
    </source>
</evidence>
<proteinExistence type="predicted"/>
<feature type="domain" description="Microcystin LR degradation protein MlrC N-terminal" evidence="2">
    <location>
        <begin position="24"/>
        <end position="311"/>
    </location>
</feature>
<name>A0ABP9F7E8_9ACTN</name>
<dbReference type="PIRSF" id="PIRSF012702">
    <property type="entry name" value="UCP012702"/>
    <property type="match status" value="1"/>
</dbReference>